<keyword evidence="1" id="KW-0732">Signal</keyword>
<dbReference type="OrthoDB" id="7510834at2"/>
<comment type="caution">
    <text evidence="2">The sequence shown here is derived from an EMBL/GenBank/DDBJ whole genome shotgun (WGS) entry which is preliminary data.</text>
</comment>
<organism evidence="2 3">
    <name type="scientific">Vineibacter terrae</name>
    <dbReference type="NCBI Taxonomy" id="2586908"/>
    <lineage>
        <taxon>Bacteria</taxon>
        <taxon>Pseudomonadati</taxon>
        <taxon>Pseudomonadota</taxon>
        <taxon>Alphaproteobacteria</taxon>
        <taxon>Hyphomicrobiales</taxon>
        <taxon>Vineibacter</taxon>
    </lineage>
</organism>
<name>A0A5C8PTH4_9HYPH</name>
<dbReference type="InterPro" id="IPR015943">
    <property type="entry name" value="WD40/YVTN_repeat-like_dom_sf"/>
</dbReference>
<dbReference type="EMBL" id="VDUZ01000004">
    <property type="protein sequence ID" value="TXL80379.1"/>
    <property type="molecule type" value="Genomic_DNA"/>
</dbReference>
<evidence type="ECO:0000313" key="2">
    <source>
        <dbReference type="EMBL" id="TXL80379.1"/>
    </source>
</evidence>
<feature type="signal peptide" evidence="1">
    <location>
        <begin position="1"/>
        <end position="26"/>
    </location>
</feature>
<dbReference type="Proteomes" id="UP000321638">
    <property type="component" value="Unassembled WGS sequence"/>
</dbReference>
<evidence type="ECO:0008006" key="4">
    <source>
        <dbReference type="Google" id="ProtNLM"/>
    </source>
</evidence>
<keyword evidence="3" id="KW-1185">Reference proteome</keyword>
<dbReference type="PANTHER" id="PTHR47197">
    <property type="entry name" value="PROTEIN NIRF"/>
    <property type="match status" value="1"/>
</dbReference>
<gene>
    <name evidence="2" type="ORF">FHP25_04935</name>
</gene>
<reference evidence="2 3" key="1">
    <citation type="submission" date="2019-06" db="EMBL/GenBank/DDBJ databases">
        <title>New taxonomy in bacterial strain CC-CFT640, isolated from vineyard.</title>
        <authorList>
            <person name="Lin S.-Y."/>
            <person name="Tsai C.-F."/>
            <person name="Young C.-C."/>
        </authorList>
    </citation>
    <scope>NUCLEOTIDE SEQUENCE [LARGE SCALE GENOMIC DNA]</scope>
    <source>
        <strain evidence="2 3">CC-CFT640</strain>
    </source>
</reference>
<dbReference type="InterPro" id="IPR011044">
    <property type="entry name" value="Quino_amine_DH_bsu"/>
</dbReference>
<feature type="chain" id="PRO_5023046752" description="YncE family protein" evidence="1">
    <location>
        <begin position="27"/>
        <end position="334"/>
    </location>
</feature>
<proteinExistence type="predicted"/>
<dbReference type="SUPFAM" id="SSF50969">
    <property type="entry name" value="YVTN repeat-like/Quinoprotein amine dehydrogenase"/>
    <property type="match status" value="1"/>
</dbReference>
<sequence>MMLRLPMAAVLAGMLLVGAASWKVAAAEPDRPLVLERTIRLRDIGGRIGHIAVDVARKRLFVAELGNDTVAVVDLERGRVTHRIDGMRAPQGIAYAPRADVLAITNGGDGSVRLFHGADLTSMATVALENNADAIRVDPGSGRLIVGYGRGGLAVIDPSKGTLVSTIKLPAHPEGFQIDPGTGRLFANLPDRREIAIVDLAAGRQVGSWPVKAQANFAMAIDPAGSRLIITSRRPARFVVLDAKTGASLVSQQTCRDSDDVSFDAKRQLAYVSCGDGRLDVFAMGNGYPRLAQLTTRADARTSLFVPELDRLFVGARAALLGTNAAVLVFRTGS</sequence>
<accession>A0A5C8PTH4</accession>
<dbReference type="RefSeq" id="WP_147845793.1">
    <property type="nucleotide sequence ID" value="NZ_VDUZ01000004.1"/>
</dbReference>
<dbReference type="Gene3D" id="2.130.10.10">
    <property type="entry name" value="YVTN repeat-like/Quinoprotein amine dehydrogenase"/>
    <property type="match status" value="2"/>
</dbReference>
<dbReference type="PANTHER" id="PTHR47197:SF3">
    <property type="entry name" value="DIHYDRO-HEME D1 DEHYDROGENASE"/>
    <property type="match status" value="1"/>
</dbReference>
<protein>
    <recommendedName>
        <fullName evidence="4">YncE family protein</fullName>
    </recommendedName>
</protein>
<evidence type="ECO:0000256" key="1">
    <source>
        <dbReference type="SAM" id="SignalP"/>
    </source>
</evidence>
<evidence type="ECO:0000313" key="3">
    <source>
        <dbReference type="Proteomes" id="UP000321638"/>
    </source>
</evidence>
<dbReference type="InterPro" id="IPR051200">
    <property type="entry name" value="Host-pathogen_enzymatic-act"/>
</dbReference>
<dbReference type="AlphaFoldDB" id="A0A5C8PTH4"/>